<keyword evidence="1" id="KW-0677">Repeat</keyword>
<evidence type="ECO:0000256" key="3">
    <source>
        <dbReference type="PROSITE-ProRule" id="PRU00023"/>
    </source>
</evidence>
<dbReference type="PROSITE" id="PS50297">
    <property type="entry name" value="ANK_REP_REGION"/>
    <property type="match status" value="3"/>
</dbReference>
<feature type="repeat" description="ANK" evidence="3">
    <location>
        <begin position="171"/>
        <end position="203"/>
    </location>
</feature>
<sequence length="260" mass="27282">MNQASDVHQTPLAAPSTSADRVPRRPSTLPKAIASAPANMRLSRAKAGVAAVVTLLGLTSVGCGPERIEPDDFPRREREEVIVSSAEPEADAPTARSAEPNTGTGRGDALLDAAMRGELDSVKEIASSGTDIDATGEGGRTALQLAAYDGHLETVEWLIDQHAEIDHRDEFGRTALMYAATGDNASTVKALLAAGADMELVDEDEHFNALMFAAAEGQTKVVQLLLDKGADPSVEDVDGESALDFAKANGHADVVELLDQ</sequence>
<dbReference type="PRINTS" id="PR01415">
    <property type="entry name" value="ANKYRIN"/>
</dbReference>
<evidence type="ECO:0000256" key="1">
    <source>
        <dbReference type="ARBA" id="ARBA00022737"/>
    </source>
</evidence>
<dbReference type="AlphaFoldDB" id="M5U2U4"/>
<keyword evidence="2 3" id="KW-0040">ANK repeat</keyword>
<dbReference type="RefSeq" id="WP_008679017.1">
    <property type="nucleotide sequence ID" value="NZ_ANOH01000197.1"/>
</dbReference>
<dbReference type="EMBL" id="ANOH01000197">
    <property type="protein sequence ID" value="EMI55755.1"/>
    <property type="molecule type" value="Genomic_DNA"/>
</dbReference>
<feature type="compositionally biased region" description="Basic and acidic residues" evidence="4">
    <location>
        <begin position="66"/>
        <end position="81"/>
    </location>
</feature>
<dbReference type="SUPFAM" id="SSF48403">
    <property type="entry name" value="Ankyrin repeat"/>
    <property type="match status" value="1"/>
</dbReference>
<feature type="region of interest" description="Disordered" evidence="4">
    <location>
        <begin position="1"/>
        <end position="27"/>
    </location>
</feature>
<evidence type="ECO:0000256" key="4">
    <source>
        <dbReference type="SAM" id="MobiDB-lite"/>
    </source>
</evidence>
<dbReference type="Gene3D" id="1.25.40.20">
    <property type="entry name" value="Ankyrin repeat-containing domain"/>
    <property type="match status" value="1"/>
</dbReference>
<dbReference type="Pfam" id="PF13637">
    <property type="entry name" value="Ank_4"/>
    <property type="match status" value="1"/>
</dbReference>
<dbReference type="PROSITE" id="PS50088">
    <property type="entry name" value="ANK_REPEAT"/>
    <property type="match status" value="3"/>
</dbReference>
<dbReference type="Proteomes" id="UP000011885">
    <property type="component" value="Unassembled WGS sequence"/>
</dbReference>
<evidence type="ECO:0000256" key="2">
    <source>
        <dbReference type="ARBA" id="ARBA00023043"/>
    </source>
</evidence>
<dbReference type="InterPro" id="IPR050776">
    <property type="entry name" value="Ank_Repeat/CDKN_Inhibitor"/>
</dbReference>
<dbReference type="Pfam" id="PF12796">
    <property type="entry name" value="Ank_2"/>
    <property type="match status" value="1"/>
</dbReference>
<organism evidence="5 6">
    <name type="scientific">Rhodopirellula sallentina SM41</name>
    <dbReference type="NCBI Taxonomy" id="1263870"/>
    <lineage>
        <taxon>Bacteria</taxon>
        <taxon>Pseudomonadati</taxon>
        <taxon>Planctomycetota</taxon>
        <taxon>Planctomycetia</taxon>
        <taxon>Pirellulales</taxon>
        <taxon>Pirellulaceae</taxon>
        <taxon>Rhodopirellula</taxon>
    </lineage>
</organism>
<name>M5U2U4_9BACT</name>
<dbReference type="SMART" id="SM00248">
    <property type="entry name" value="ANK"/>
    <property type="match status" value="4"/>
</dbReference>
<evidence type="ECO:0000313" key="6">
    <source>
        <dbReference type="Proteomes" id="UP000011885"/>
    </source>
</evidence>
<feature type="region of interest" description="Disordered" evidence="4">
    <location>
        <begin position="63"/>
        <end position="107"/>
    </location>
</feature>
<accession>M5U2U4</accession>
<feature type="repeat" description="ANK" evidence="3">
    <location>
        <begin position="138"/>
        <end position="170"/>
    </location>
</feature>
<dbReference type="PANTHER" id="PTHR24201">
    <property type="entry name" value="ANK_REP_REGION DOMAIN-CONTAINING PROTEIN"/>
    <property type="match status" value="1"/>
</dbReference>
<dbReference type="InterPro" id="IPR036770">
    <property type="entry name" value="Ankyrin_rpt-contain_sf"/>
</dbReference>
<reference evidence="5 6" key="1">
    <citation type="journal article" date="2013" name="Mar. Genomics">
        <title>Expression of sulfatases in Rhodopirellula baltica and the diversity of sulfatases in the genus Rhodopirellula.</title>
        <authorList>
            <person name="Wegner C.E."/>
            <person name="Richter-Heitmann T."/>
            <person name="Klindworth A."/>
            <person name="Klockow C."/>
            <person name="Richter M."/>
            <person name="Achstetter T."/>
            <person name="Glockner F.O."/>
            <person name="Harder J."/>
        </authorList>
    </citation>
    <scope>NUCLEOTIDE SEQUENCE [LARGE SCALE GENOMIC DNA]</scope>
    <source>
        <strain evidence="5 6">SM41</strain>
    </source>
</reference>
<protein>
    <submittedName>
        <fullName evidence="5">Fibronectin type 3 and ankyrin repeat domain protein 1</fullName>
    </submittedName>
</protein>
<dbReference type="PATRIC" id="fig|1263870.3.peg.2943"/>
<comment type="caution">
    <text evidence="5">The sequence shown here is derived from an EMBL/GenBank/DDBJ whole genome shotgun (WGS) entry which is preliminary data.</text>
</comment>
<proteinExistence type="predicted"/>
<keyword evidence="6" id="KW-1185">Reference proteome</keyword>
<dbReference type="PANTHER" id="PTHR24201:SF15">
    <property type="entry name" value="ANKYRIN REPEAT DOMAIN-CONTAINING PROTEIN 66"/>
    <property type="match status" value="1"/>
</dbReference>
<gene>
    <name evidence="5" type="ORF">RSSM_02771</name>
</gene>
<feature type="repeat" description="ANK" evidence="3">
    <location>
        <begin position="205"/>
        <end position="237"/>
    </location>
</feature>
<dbReference type="InterPro" id="IPR002110">
    <property type="entry name" value="Ankyrin_rpt"/>
</dbReference>
<evidence type="ECO:0000313" key="5">
    <source>
        <dbReference type="EMBL" id="EMI55755.1"/>
    </source>
</evidence>